<comment type="caution">
    <text evidence="1">The sequence shown here is derived from an EMBL/GenBank/DDBJ whole genome shotgun (WGS) entry which is preliminary data.</text>
</comment>
<gene>
    <name evidence="1" type="ORF">QFC20_000039</name>
</gene>
<name>A0ACC2X3Z1_9TREE</name>
<evidence type="ECO:0000313" key="2">
    <source>
        <dbReference type="Proteomes" id="UP001230649"/>
    </source>
</evidence>
<reference evidence="1" key="1">
    <citation type="submission" date="2023-04" db="EMBL/GenBank/DDBJ databases">
        <title>Draft Genome sequencing of Naganishia species isolated from polar environments using Oxford Nanopore Technology.</title>
        <authorList>
            <person name="Leo P."/>
            <person name="Venkateswaran K."/>
        </authorList>
    </citation>
    <scope>NUCLEOTIDE SEQUENCE</scope>
    <source>
        <strain evidence="1">MNA-CCFEE 5262</strain>
    </source>
</reference>
<organism evidence="1 2">
    <name type="scientific">Naganishia adeliensis</name>
    <dbReference type="NCBI Taxonomy" id="92952"/>
    <lineage>
        <taxon>Eukaryota</taxon>
        <taxon>Fungi</taxon>
        <taxon>Dikarya</taxon>
        <taxon>Basidiomycota</taxon>
        <taxon>Agaricomycotina</taxon>
        <taxon>Tremellomycetes</taxon>
        <taxon>Filobasidiales</taxon>
        <taxon>Filobasidiaceae</taxon>
        <taxon>Naganishia</taxon>
    </lineage>
</organism>
<accession>A0ACC2X3Z1</accession>
<evidence type="ECO:0000313" key="1">
    <source>
        <dbReference type="EMBL" id="KAJ9117761.1"/>
    </source>
</evidence>
<sequence length="516" mass="56679">MRPFLSILIGAAVIPHVVGWNEQCEGFKADSIANVKDFTPTYYPAGSLVNVTSPWSTLTTTELPAFCRLKFNVLTNPATGKTASSELWLPDDWNTRMLAFGGGGWSGGIPFGPMGVDGVAQGYASYGTDGGHDSDWLDGRWGLGNDDAIIDFGYRAVHLTVVESKALTAAYYGKDHSKSYFSGCSNGGRQGIKSMSSYPEDFDGLIVGSPANPFGKWIPWTLQQSLAMQPVNSSSWISADTWTMIHQEVLRQCDGLDGILDEYLHDPKACNFRPELLTCRNDTDPSTCLSLDQLESFRKLYTTYVDADQNYLSAPYTLGGELLWGTHGVSTPTPWLMAEHYYKYFVLNDTNWDWTTLNASTIQLGIDINPGEIDINVPDLTAFFARGGKVIQYTGWSDELISPGDSIKWYSDVSAYTMAHTGINTDDHFRLFMVPGMTHCAFGPSAWAFGANEHRFRAPHLQEGPRYDAQAAIVEWVENGRTIDDLVATKYLNDTGGVAFTRKLCPGLGLGPVCTG</sequence>
<protein>
    <submittedName>
        <fullName evidence="1">Uncharacterized protein</fullName>
    </submittedName>
</protein>
<dbReference type="EMBL" id="JASBWS010000001">
    <property type="protein sequence ID" value="KAJ9117761.1"/>
    <property type="molecule type" value="Genomic_DNA"/>
</dbReference>
<keyword evidence="2" id="KW-1185">Reference proteome</keyword>
<dbReference type="Proteomes" id="UP001230649">
    <property type="component" value="Unassembled WGS sequence"/>
</dbReference>
<proteinExistence type="predicted"/>